<protein>
    <recommendedName>
        <fullName evidence="3">Phage holin family protein</fullName>
    </recommendedName>
</protein>
<evidence type="ECO:0000256" key="1">
    <source>
        <dbReference type="SAM" id="Phobius"/>
    </source>
</evidence>
<dbReference type="RefSeq" id="WP_304995566.1">
    <property type="nucleotide sequence ID" value="NZ_CP101717.1"/>
</dbReference>
<evidence type="ECO:0008006" key="3">
    <source>
        <dbReference type="Google" id="ProtNLM"/>
    </source>
</evidence>
<reference evidence="2" key="1">
    <citation type="submission" date="2022-07" db="EMBL/GenBank/DDBJ databases">
        <title>Complete genome sequence of Salinispirillum sp. LH10-3-1 capable of multiple carbohydrate inversion isolated from a soda lake.</title>
        <authorList>
            <person name="Liu J."/>
            <person name="Zhai Y."/>
            <person name="Zhang H."/>
            <person name="Yang H."/>
            <person name="Qu J."/>
            <person name="Li J."/>
        </authorList>
    </citation>
    <scope>NUCLEOTIDE SEQUENCE</scope>
    <source>
        <strain evidence="2">LH 10-3-1</strain>
    </source>
</reference>
<proteinExistence type="predicted"/>
<keyword evidence="1" id="KW-0472">Membrane</keyword>
<sequence length="98" mass="10483">MKNRVEVTARDGDVTVNGEPVRSPLVRFMIIFCAIIGALSLFLLVLLPLLGMAVSLMVSLVLGFLAVLSGLVVVFILVSPFVLAAITVRSITQRKSGK</sequence>
<feature type="transmembrane region" description="Helical" evidence="1">
    <location>
        <begin position="56"/>
        <end position="88"/>
    </location>
</feature>
<keyword evidence="1" id="KW-1133">Transmembrane helix</keyword>
<organism evidence="2">
    <name type="scientific">Salinispirillum sp. LH 10-3-1</name>
    <dbReference type="NCBI Taxonomy" id="2952525"/>
    <lineage>
        <taxon>Bacteria</taxon>
        <taxon>Pseudomonadati</taxon>
        <taxon>Pseudomonadota</taxon>
        <taxon>Gammaproteobacteria</taxon>
        <taxon>Oceanospirillales</taxon>
        <taxon>Saccharospirillaceae</taxon>
        <taxon>Salinispirillum</taxon>
    </lineage>
</organism>
<accession>A0AB38YG25</accession>
<keyword evidence="1" id="KW-0812">Transmembrane</keyword>
<evidence type="ECO:0000313" key="2">
    <source>
        <dbReference type="EMBL" id="WLD58280.1"/>
    </source>
</evidence>
<name>A0AB38YG25_9GAMM</name>
<feature type="transmembrane region" description="Helical" evidence="1">
    <location>
        <begin position="28"/>
        <end position="50"/>
    </location>
</feature>
<dbReference type="EMBL" id="CP101717">
    <property type="protein sequence ID" value="WLD58280.1"/>
    <property type="molecule type" value="Genomic_DNA"/>
</dbReference>
<gene>
    <name evidence="2" type="ORF">NFC81_00460</name>
</gene>
<dbReference type="AlphaFoldDB" id="A0AB38YG25"/>